<evidence type="ECO:0000259" key="16">
    <source>
        <dbReference type="PROSITE" id="PS51296"/>
    </source>
</evidence>
<accession>A0A0G4H889</accession>
<keyword evidence="5 14" id="KW-0812">Transmembrane</keyword>
<dbReference type="Gene3D" id="2.102.10.10">
    <property type="entry name" value="Rieske [2Fe-2S] iron-sulphur domain"/>
    <property type="match status" value="1"/>
</dbReference>
<evidence type="ECO:0000256" key="14">
    <source>
        <dbReference type="SAM" id="Phobius"/>
    </source>
</evidence>
<dbReference type="STRING" id="1169540.A0A0G4H889"/>
<dbReference type="OrthoDB" id="437187at2759"/>
<dbReference type="InterPro" id="IPR017941">
    <property type="entry name" value="Rieske_2Fe-2S"/>
</dbReference>
<proteinExistence type="predicted"/>
<dbReference type="SUPFAM" id="SSF50022">
    <property type="entry name" value="ISP domain"/>
    <property type="match status" value="1"/>
</dbReference>
<dbReference type="PANTHER" id="PTHR21266">
    <property type="entry name" value="IRON-SULFUR DOMAIN CONTAINING PROTEIN"/>
    <property type="match status" value="1"/>
</dbReference>
<evidence type="ECO:0000256" key="10">
    <source>
        <dbReference type="ARBA" id="ARBA00023002"/>
    </source>
</evidence>
<keyword evidence="7" id="KW-0479">Metal-binding</keyword>
<feature type="signal peptide" evidence="15">
    <location>
        <begin position="1"/>
        <end position="18"/>
    </location>
</feature>
<evidence type="ECO:0000256" key="3">
    <source>
        <dbReference type="ARBA" id="ARBA00022528"/>
    </source>
</evidence>
<keyword evidence="13 14" id="KW-0472">Membrane</keyword>
<dbReference type="InterPro" id="IPR013626">
    <property type="entry name" value="PaO"/>
</dbReference>
<evidence type="ECO:0000256" key="5">
    <source>
        <dbReference type="ARBA" id="ARBA00022692"/>
    </source>
</evidence>
<dbReference type="AlphaFoldDB" id="A0A0G4H889"/>
<evidence type="ECO:0000256" key="12">
    <source>
        <dbReference type="ARBA" id="ARBA00023014"/>
    </source>
</evidence>
<keyword evidence="3" id="KW-0150">Chloroplast</keyword>
<protein>
    <recommendedName>
        <fullName evidence="16">Rieske domain-containing protein</fullName>
    </recommendedName>
</protein>
<dbReference type="GO" id="GO:0046872">
    <property type="term" value="F:metal ion binding"/>
    <property type="evidence" value="ECO:0007669"/>
    <property type="project" value="UniProtKB-KW"/>
</dbReference>
<sequence length="582" mass="65540">MCHLALLSLLAPAAYVTAAEAAFRRLDSAFAPPGTLFHQPAKRHALSSLREALHKGTAEAVLLTREPATDTAMQQWTGTFTLPTEHHQPAADSSSGREQYNWLQAWYPVLLSESADRGRAHAVRVLGSSFCVWHDGNAWRCYVDRCPHRLAPLSEGIVDKYQHTITCAYHGWAFGGPDGKCLDIPQAKNTNVKFATKNKRACAQAVPCQVRQGLVWIWLDLSPEGLALANVTEPAVVPELDEPAFKKTEAEGRHMFYMRDMPYGCEALLENAIDPSHVPVTHHNALTLQGARMSRTTTKPLDMVLKERDVSMREGFTTIVRSGGSKAFDSYTVSFMPPGRLMYRTQKGDRINYSIFYCVPQEPGRSRFFLRAASTLPQPYDWLPQWVRHTWETAFLNQDMVFPHEQERHLLNLKAAMESDSPHEATVDRLYYMPAAADVPIRAVRRWLQRFSYPGVIPNFININPVLKGSSALGPAERSRERLLTAWDSHTKYCPYCRGAYRNLTLIKYFAIGVALLSSSSSFAAIMLRRVGMSGTLALSAALGGLLARWLHVFTRRFVYEDFSHQLNQEDYILAANRLRNL</sequence>
<dbReference type="SUPFAM" id="SSF55961">
    <property type="entry name" value="Bet v1-like"/>
    <property type="match status" value="1"/>
</dbReference>
<dbReference type="Pfam" id="PF00355">
    <property type="entry name" value="Rieske"/>
    <property type="match status" value="1"/>
</dbReference>
<keyword evidence="11" id="KW-0408">Iron</keyword>
<evidence type="ECO:0000256" key="6">
    <source>
        <dbReference type="ARBA" id="ARBA00022714"/>
    </source>
</evidence>
<evidence type="ECO:0000256" key="4">
    <source>
        <dbReference type="ARBA" id="ARBA00022640"/>
    </source>
</evidence>
<dbReference type="InParanoid" id="A0A0G4H889"/>
<feature type="domain" description="Rieske" evidence="16">
    <location>
        <begin position="106"/>
        <end position="217"/>
    </location>
</feature>
<dbReference type="OMA" id="KHEAREC"/>
<name>A0A0G4H889_VITBC</name>
<feature type="transmembrane region" description="Helical" evidence="14">
    <location>
        <begin position="535"/>
        <end position="554"/>
    </location>
</feature>
<keyword evidence="9 14" id="KW-1133">Transmembrane helix</keyword>
<evidence type="ECO:0000313" key="18">
    <source>
        <dbReference type="Proteomes" id="UP000041254"/>
    </source>
</evidence>
<evidence type="ECO:0000256" key="8">
    <source>
        <dbReference type="ARBA" id="ARBA00022946"/>
    </source>
</evidence>
<evidence type="ECO:0000313" key="17">
    <source>
        <dbReference type="EMBL" id="CEM40133.1"/>
    </source>
</evidence>
<evidence type="ECO:0000256" key="7">
    <source>
        <dbReference type="ARBA" id="ARBA00022723"/>
    </source>
</evidence>
<organism evidence="17 18">
    <name type="scientific">Vitrella brassicaformis (strain CCMP3155)</name>
    <dbReference type="NCBI Taxonomy" id="1169540"/>
    <lineage>
        <taxon>Eukaryota</taxon>
        <taxon>Sar</taxon>
        <taxon>Alveolata</taxon>
        <taxon>Colpodellida</taxon>
        <taxon>Vitrellaceae</taxon>
        <taxon>Vitrella</taxon>
    </lineage>
</organism>
<comment type="subcellular location">
    <subcellularLocation>
        <location evidence="2">Membrane</location>
    </subcellularLocation>
    <subcellularLocation>
        <location evidence="1">Plastid</location>
        <location evidence="1">Chloroplast</location>
    </subcellularLocation>
</comment>
<dbReference type="PANTHER" id="PTHR21266:SF32">
    <property type="entry name" value="CHOLESTEROL 7-DESATURASE NVD"/>
    <property type="match status" value="1"/>
</dbReference>
<feature type="chain" id="PRO_5005191062" description="Rieske domain-containing protein" evidence="15">
    <location>
        <begin position="19"/>
        <end position="582"/>
    </location>
</feature>
<keyword evidence="8" id="KW-0809">Transit peptide</keyword>
<evidence type="ECO:0000256" key="9">
    <source>
        <dbReference type="ARBA" id="ARBA00022989"/>
    </source>
</evidence>
<keyword evidence="6" id="KW-0001">2Fe-2S</keyword>
<dbReference type="GO" id="GO:0010277">
    <property type="term" value="F:chlorophyllide a oxygenase activity"/>
    <property type="evidence" value="ECO:0007669"/>
    <property type="project" value="InterPro"/>
</dbReference>
<evidence type="ECO:0000256" key="1">
    <source>
        <dbReference type="ARBA" id="ARBA00004229"/>
    </source>
</evidence>
<keyword evidence="10" id="KW-0560">Oxidoreductase</keyword>
<dbReference type="InterPro" id="IPR050584">
    <property type="entry name" value="Cholesterol_7-desaturase"/>
</dbReference>
<gene>
    <name evidence="17" type="ORF">Vbra_19945</name>
</gene>
<evidence type="ECO:0000256" key="2">
    <source>
        <dbReference type="ARBA" id="ARBA00004370"/>
    </source>
</evidence>
<dbReference type="VEuPathDB" id="CryptoDB:Vbra_19945"/>
<evidence type="ECO:0000256" key="11">
    <source>
        <dbReference type="ARBA" id="ARBA00023004"/>
    </source>
</evidence>
<keyword evidence="15" id="KW-0732">Signal</keyword>
<dbReference type="EMBL" id="CDMY01001064">
    <property type="protein sequence ID" value="CEM40133.1"/>
    <property type="molecule type" value="Genomic_DNA"/>
</dbReference>
<dbReference type="InterPro" id="IPR036922">
    <property type="entry name" value="Rieske_2Fe-2S_sf"/>
</dbReference>
<dbReference type="Proteomes" id="UP000041254">
    <property type="component" value="Unassembled WGS sequence"/>
</dbReference>
<evidence type="ECO:0000256" key="13">
    <source>
        <dbReference type="ARBA" id="ARBA00023136"/>
    </source>
</evidence>
<dbReference type="GO" id="GO:0051537">
    <property type="term" value="F:2 iron, 2 sulfur cluster binding"/>
    <property type="evidence" value="ECO:0007669"/>
    <property type="project" value="UniProtKB-KW"/>
</dbReference>
<reference evidence="17 18" key="1">
    <citation type="submission" date="2014-11" db="EMBL/GenBank/DDBJ databases">
        <authorList>
            <person name="Zhu J."/>
            <person name="Qi W."/>
            <person name="Song R."/>
        </authorList>
    </citation>
    <scope>NUCLEOTIDE SEQUENCE [LARGE SCALE GENOMIC DNA]</scope>
</reference>
<dbReference type="PROSITE" id="PS51296">
    <property type="entry name" value="RIESKE"/>
    <property type="match status" value="1"/>
</dbReference>
<dbReference type="GO" id="GO:0009507">
    <property type="term" value="C:chloroplast"/>
    <property type="evidence" value="ECO:0007669"/>
    <property type="project" value="UniProtKB-SubCell"/>
</dbReference>
<dbReference type="Gene3D" id="3.90.380.10">
    <property type="entry name" value="Naphthalene 1,2-dioxygenase Alpha Subunit, Chain A, domain 1"/>
    <property type="match status" value="1"/>
</dbReference>
<dbReference type="GO" id="GO:0016020">
    <property type="term" value="C:membrane"/>
    <property type="evidence" value="ECO:0007669"/>
    <property type="project" value="UniProtKB-SubCell"/>
</dbReference>
<keyword evidence="12" id="KW-0411">Iron-sulfur</keyword>
<keyword evidence="4" id="KW-0934">Plastid</keyword>
<evidence type="ECO:0000256" key="15">
    <source>
        <dbReference type="SAM" id="SignalP"/>
    </source>
</evidence>
<keyword evidence="18" id="KW-1185">Reference proteome</keyword>
<dbReference type="Pfam" id="PF08417">
    <property type="entry name" value="PaO"/>
    <property type="match status" value="1"/>
</dbReference>
<dbReference type="PhylomeDB" id="A0A0G4H889"/>